<feature type="compositionally biased region" description="Polar residues" evidence="2">
    <location>
        <begin position="20"/>
        <end position="33"/>
    </location>
</feature>
<proteinExistence type="predicted"/>
<organism evidence="4 5">
    <name type="scientific">Moniliophthora roreri</name>
    <name type="common">Frosty pod rot fungus</name>
    <name type="synonym">Monilia roreri</name>
    <dbReference type="NCBI Taxonomy" id="221103"/>
    <lineage>
        <taxon>Eukaryota</taxon>
        <taxon>Fungi</taxon>
        <taxon>Dikarya</taxon>
        <taxon>Basidiomycota</taxon>
        <taxon>Agaricomycotina</taxon>
        <taxon>Agaricomycetes</taxon>
        <taxon>Agaricomycetidae</taxon>
        <taxon>Agaricales</taxon>
        <taxon>Marasmiineae</taxon>
        <taxon>Marasmiaceae</taxon>
        <taxon>Moniliophthora</taxon>
    </lineage>
</organism>
<feature type="compositionally biased region" description="Polar residues" evidence="2">
    <location>
        <begin position="318"/>
        <end position="327"/>
    </location>
</feature>
<dbReference type="eggNOG" id="ENOG502S3QU">
    <property type="taxonomic scope" value="Eukaryota"/>
</dbReference>
<dbReference type="PROSITE" id="PS50053">
    <property type="entry name" value="UBIQUITIN_2"/>
    <property type="match status" value="1"/>
</dbReference>
<keyword evidence="1" id="KW-0175">Coiled coil</keyword>
<feature type="compositionally biased region" description="Polar residues" evidence="2">
    <location>
        <begin position="169"/>
        <end position="181"/>
    </location>
</feature>
<name>A0A0W0EYQ4_MONRR</name>
<dbReference type="Pfam" id="PF00240">
    <property type="entry name" value="ubiquitin"/>
    <property type="match status" value="1"/>
</dbReference>
<feature type="compositionally biased region" description="Low complexity" evidence="2">
    <location>
        <begin position="361"/>
        <end position="376"/>
    </location>
</feature>
<dbReference type="InterPro" id="IPR029071">
    <property type="entry name" value="Ubiquitin-like_domsf"/>
</dbReference>
<reference evidence="4 5" key="1">
    <citation type="submission" date="2015-12" db="EMBL/GenBank/DDBJ databases">
        <title>Draft genome sequence of Moniliophthora roreri, the causal agent of frosty pod rot of cacao.</title>
        <authorList>
            <person name="Aime M.C."/>
            <person name="Diaz-Valderrama J.R."/>
            <person name="Kijpornyongpan T."/>
            <person name="Phillips-Mora W."/>
        </authorList>
    </citation>
    <scope>NUCLEOTIDE SEQUENCE [LARGE SCALE GENOMIC DNA]</scope>
    <source>
        <strain evidence="4 5">MCA 2952</strain>
    </source>
</reference>
<dbReference type="AlphaFoldDB" id="A0A0W0EYQ4"/>
<accession>A0A0W0EYQ4</accession>
<evidence type="ECO:0000313" key="5">
    <source>
        <dbReference type="Proteomes" id="UP000054988"/>
    </source>
</evidence>
<evidence type="ECO:0000256" key="2">
    <source>
        <dbReference type="SAM" id="MobiDB-lite"/>
    </source>
</evidence>
<feature type="coiled-coil region" evidence="1">
    <location>
        <begin position="408"/>
        <end position="453"/>
    </location>
</feature>
<protein>
    <recommendedName>
        <fullName evidence="3">Ubiquitin-like domain-containing protein</fullName>
    </recommendedName>
</protein>
<dbReference type="SMART" id="SM00213">
    <property type="entry name" value="UBQ"/>
    <property type="match status" value="1"/>
</dbReference>
<gene>
    <name evidence="4" type="ORF">WG66_18286</name>
</gene>
<feature type="domain" description="Ubiquitin-like" evidence="3">
    <location>
        <begin position="64"/>
        <end position="144"/>
    </location>
</feature>
<feature type="compositionally biased region" description="Basic and acidic residues" evidence="2">
    <location>
        <begin position="304"/>
        <end position="313"/>
    </location>
</feature>
<dbReference type="Gene3D" id="3.10.20.90">
    <property type="entry name" value="Phosphatidylinositol 3-kinase Catalytic Subunit, Chain A, domain 1"/>
    <property type="match status" value="1"/>
</dbReference>
<evidence type="ECO:0000259" key="3">
    <source>
        <dbReference type="PROSITE" id="PS50053"/>
    </source>
</evidence>
<dbReference type="InterPro" id="IPR000626">
    <property type="entry name" value="Ubiquitin-like_dom"/>
</dbReference>
<feature type="region of interest" description="Disordered" evidence="2">
    <location>
        <begin position="165"/>
        <end position="217"/>
    </location>
</feature>
<sequence>MAEQAEIAFIKTFSNTISTQPVTYSDDYQQPPENSLPRVPVLQVPVPAAPERKSDDEPATNESISITIKSAKPPATFNLSVLPTDTIASVKSQLFESTSSATSSTHAPPADAQRLLHKGKALADNKLLKEYPIKAGDVVNLMVKTGFDWDPSKLPSAPVTIAQPAPIVPSQSGASLTSDTGIGSGSGRRGHQRIPSVVLSPSPANDSPSPSPQFRPMDIELDIDDTQTDPPAKEVVGSYHEVVSKPEFWERLSIFLKSEFPNEIDAVTAWEEFLTISKANLTAITLIVTLKPQLFQDMPLFKSNPDERNDGVHRNRSTSHSNGSPTRKGTLFGGRRRSVSPEPSARSSNRGGFFHRRSSSDDSSLGRSGSGTGSVRSGNSGGFFGFGGHNSAGNDPTIIAARQKVHEAETAEREADRALMAARAMVKEARDHVKVLEREAEEDARRAKLKQAEAKVVSKTARSLGRHG</sequence>
<dbReference type="SUPFAM" id="SSF54236">
    <property type="entry name" value="Ubiquitin-like"/>
    <property type="match status" value="1"/>
</dbReference>
<comment type="caution">
    <text evidence="4">The sequence shown here is derived from an EMBL/GenBank/DDBJ whole genome shotgun (WGS) entry which is preliminary data.</text>
</comment>
<dbReference type="Proteomes" id="UP000054988">
    <property type="component" value="Unassembled WGS sequence"/>
</dbReference>
<dbReference type="EMBL" id="LATX01002447">
    <property type="protein sequence ID" value="KTB29157.1"/>
    <property type="molecule type" value="Genomic_DNA"/>
</dbReference>
<dbReference type="CDD" id="cd17039">
    <property type="entry name" value="Ubl_ubiquitin_like"/>
    <property type="match status" value="1"/>
</dbReference>
<evidence type="ECO:0000313" key="4">
    <source>
        <dbReference type="EMBL" id="KTB29157.1"/>
    </source>
</evidence>
<feature type="region of interest" description="Disordered" evidence="2">
    <location>
        <begin position="20"/>
        <end position="40"/>
    </location>
</feature>
<feature type="region of interest" description="Disordered" evidence="2">
    <location>
        <begin position="301"/>
        <end position="376"/>
    </location>
</feature>
<evidence type="ECO:0000256" key="1">
    <source>
        <dbReference type="SAM" id="Coils"/>
    </source>
</evidence>